<dbReference type="EMBL" id="CAJNOU010002104">
    <property type="protein sequence ID" value="CAF1290209.1"/>
    <property type="molecule type" value="Genomic_DNA"/>
</dbReference>
<dbReference type="Proteomes" id="UP000663889">
    <property type="component" value="Unassembled WGS sequence"/>
</dbReference>
<comment type="caution">
    <text evidence="1">The sequence shown here is derived from an EMBL/GenBank/DDBJ whole genome shotgun (WGS) entry which is preliminary data.</text>
</comment>
<proteinExistence type="predicted"/>
<sequence length="457" mass="52479">MDVQVDDLSFRSIQMNGGLSNVVIKEVVKLQLNSSSSSHKNCCICRNDLKKNAANISSEDRDLIFFTRNIWIPEGARCCADHLADHQLKQEAIDQIKPMAIRQAELNSADVQLLLNKSQIILENHNKKFNFDDPRSLTEDEYRLLTSLSKDDFNEFVKDVSSSGIRNSSNRSIRTAIGIYLCKIRLGLSNRFLACMFQLPDKKTVSRIIDNARQAILNSFVPYNLGFGHITRQDVINHHTTTIARELMCGGASNTAIIIIDGTYIHIQRDILVVDRGFRDSISVMQALGLDVAMPPFLDGKRQFSSDEANQSRCITKILMTKYVRYLDILLHAHRNKYEHPKEKLILLVHWTFLSRDFNIVKNNEYNKIMDEMKSENNSTNVDNNPHALLIPKDENSQLHLQMPLNNYVNENDGSLKNVTEFIMTVGNQIYDLTERKEQMDKYKEKELQQKQTLINK</sequence>
<evidence type="ECO:0000313" key="2">
    <source>
        <dbReference type="Proteomes" id="UP000663889"/>
    </source>
</evidence>
<evidence type="ECO:0008006" key="3">
    <source>
        <dbReference type="Google" id="ProtNLM"/>
    </source>
</evidence>
<gene>
    <name evidence="1" type="ORF">SEV965_LOCUS25728</name>
</gene>
<accession>A0A815CPW9</accession>
<protein>
    <recommendedName>
        <fullName evidence="3">DDE Tnp4 domain-containing protein</fullName>
    </recommendedName>
</protein>
<evidence type="ECO:0000313" key="1">
    <source>
        <dbReference type="EMBL" id="CAF1290209.1"/>
    </source>
</evidence>
<organism evidence="1 2">
    <name type="scientific">Rotaria sordida</name>
    <dbReference type="NCBI Taxonomy" id="392033"/>
    <lineage>
        <taxon>Eukaryota</taxon>
        <taxon>Metazoa</taxon>
        <taxon>Spiralia</taxon>
        <taxon>Gnathifera</taxon>
        <taxon>Rotifera</taxon>
        <taxon>Eurotatoria</taxon>
        <taxon>Bdelloidea</taxon>
        <taxon>Philodinida</taxon>
        <taxon>Philodinidae</taxon>
        <taxon>Rotaria</taxon>
    </lineage>
</organism>
<name>A0A815CPW9_9BILA</name>
<reference evidence="1" key="1">
    <citation type="submission" date="2021-02" db="EMBL/GenBank/DDBJ databases">
        <authorList>
            <person name="Nowell W R."/>
        </authorList>
    </citation>
    <scope>NUCLEOTIDE SEQUENCE</scope>
</reference>
<dbReference type="AlphaFoldDB" id="A0A815CPW9"/>